<evidence type="ECO:0000256" key="11">
    <source>
        <dbReference type="ARBA" id="ARBA00023015"/>
    </source>
</evidence>
<evidence type="ECO:0000256" key="3">
    <source>
        <dbReference type="ARBA" id="ARBA00022491"/>
    </source>
</evidence>
<keyword evidence="8 18" id="KW-0833">Ubl conjugation pathway</keyword>
<keyword evidence="14 17" id="KW-0539">Nucleus</keyword>
<keyword evidence="6" id="KW-0677">Repeat</keyword>
<dbReference type="PROSITE" id="PS50089">
    <property type="entry name" value="ZF_RING_2"/>
    <property type="match status" value="1"/>
</dbReference>
<feature type="compositionally biased region" description="Polar residues" evidence="19">
    <location>
        <begin position="91"/>
        <end position="100"/>
    </location>
</feature>
<dbReference type="Gene3D" id="2.30.280.10">
    <property type="entry name" value="SRA-YDG"/>
    <property type="match status" value="1"/>
</dbReference>
<dbReference type="InterPro" id="IPR017907">
    <property type="entry name" value="Znf_RING_CS"/>
</dbReference>
<sequence length="739" mass="84023">MWIQVRTMDGKETHRVDSLSKLTKVDELRQKIMELFKVEPERQRLFYRGKQMEDGHTIFDYNVGLNDIVQLLVRQKAPPTEENKNKDKETAGTSAQTNTPELVDPGFGLYKINDLIDARDLNMGAWFEAQIVNVTKMAKTPKEGAGEEEAEEEIFYHVKFEEHQPFKALIDFDISYSIYYHSYPENGVIQLLGKDVRPRARTVYQWHQLESGMIVMVNYNPDDPKERGYWYDAEIQRKRETRTLREIYAKIILGDAGDSLNDCRIIFLTEIYKIEEVGSLGDVPAGSERSNGPECKDCKDNPNVTCRSCNCKVCGIKQDPDKQLLCDECDMAYHIYCLNPPLTSIPEDEDWYCPGCRNDSSEVVLAGEKLRESKKKSKMASASSSSQRDWGKGMACVGRTKECTIVPSNHYGPIPGVPVGSQWKFRVQVSESGVHRPHVAGIHGRSNDGSYSLVLAGGYEDDVDDGNEFTYTGSGGRDLSGNKRTAEQSCDQTLTHMNRALALNCNVPVNDKVGAEAKNWKDGKPVRVVRSCKGRKHSKYAPEEGNRYDGIYKVVKYWPEKGKSGFLVWRYLLKRDDDEPAPWTRDGKERIKKLGLIMQVRLTGLLYPNQRPLSPAKTPKKVKVEEYKLTREQKALIKNDTANKKVWDEAMQSLSLGPKFLSKVEEVFLCICCQEVVDQPITTECQHNVCRECLQRSFKAEVYTCPACRHDLGKNYSMAVNKSLQDILNQLFPGYNNGR</sequence>
<keyword evidence="12 18" id="KW-0238">DNA-binding</keyword>
<feature type="domain" description="PHD-type" evidence="20">
    <location>
        <begin position="308"/>
        <end position="359"/>
    </location>
</feature>
<evidence type="ECO:0000259" key="22">
    <source>
        <dbReference type="PROSITE" id="PS50089"/>
    </source>
</evidence>
<evidence type="ECO:0000256" key="7">
    <source>
        <dbReference type="ARBA" id="ARBA00022771"/>
    </source>
</evidence>
<dbReference type="FunFam" id="3.10.20.90:FF:000143">
    <property type="entry name" value="E3 ubiquitin-protein ligase UHRF1 isoform 1"/>
    <property type="match status" value="1"/>
</dbReference>
<dbReference type="Gene3D" id="2.30.30.140">
    <property type="match status" value="2"/>
</dbReference>
<dbReference type="GO" id="GO:0061630">
    <property type="term" value="F:ubiquitin protein ligase activity"/>
    <property type="evidence" value="ECO:0007669"/>
    <property type="project" value="UniProtKB-UniRule"/>
</dbReference>
<dbReference type="CDD" id="cd17122">
    <property type="entry name" value="Ubl_UHRF1"/>
    <property type="match status" value="1"/>
</dbReference>
<evidence type="ECO:0000256" key="10">
    <source>
        <dbReference type="ARBA" id="ARBA00022853"/>
    </source>
</evidence>
<feature type="domain" description="Ubiquitin-like" evidence="21">
    <location>
        <begin position="1"/>
        <end position="78"/>
    </location>
</feature>
<evidence type="ECO:0000256" key="13">
    <source>
        <dbReference type="ARBA" id="ARBA00023163"/>
    </source>
</evidence>
<organism evidence="24 25">
    <name type="scientific">Takifugu rubripes</name>
    <name type="common">Japanese pufferfish</name>
    <name type="synonym">Fugu rubripes</name>
    <dbReference type="NCBI Taxonomy" id="31033"/>
    <lineage>
        <taxon>Eukaryota</taxon>
        <taxon>Metazoa</taxon>
        <taxon>Chordata</taxon>
        <taxon>Craniata</taxon>
        <taxon>Vertebrata</taxon>
        <taxon>Euteleostomi</taxon>
        <taxon>Actinopterygii</taxon>
        <taxon>Neopterygii</taxon>
        <taxon>Teleostei</taxon>
        <taxon>Neoteleostei</taxon>
        <taxon>Acanthomorphata</taxon>
        <taxon>Eupercaria</taxon>
        <taxon>Tetraodontiformes</taxon>
        <taxon>Tetradontoidea</taxon>
        <taxon>Tetraodontidae</taxon>
        <taxon>Takifugu</taxon>
    </lineage>
</organism>
<proteinExistence type="predicted"/>
<dbReference type="InterPro" id="IPR001965">
    <property type="entry name" value="Znf_PHD"/>
</dbReference>
<feature type="compositionally biased region" description="Basic and acidic residues" evidence="19">
    <location>
        <begin position="79"/>
        <end position="90"/>
    </location>
</feature>
<dbReference type="InterPro" id="IPR047406">
    <property type="entry name" value="Ubl_UHRF1"/>
</dbReference>
<keyword evidence="3" id="KW-0678">Repressor</keyword>
<dbReference type="SUPFAM" id="SSF57903">
    <property type="entry name" value="FYVE/PHD zinc finger"/>
    <property type="match status" value="1"/>
</dbReference>
<dbReference type="SMART" id="SM00213">
    <property type="entry name" value="UBQ"/>
    <property type="match status" value="1"/>
</dbReference>
<comment type="pathway">
    <text evidence="2 18">Protein modification; protein ubiquitination.</text>
</comment>
<dbReference type="PROSITE" id="PS50016">
    <property type="entry name" value="ZF_PHD_2"/>
    <property type="match status" value="1"/>
</dbReference>
<dbReference type="InterPro" id="IPR045134">
    <property type="entry name" value="UHRF1/2-like"/>
</dbReference>
<keyword evidence="15" id="KW-0131">Cell cycle</keyword>
<dbReference type="GO" id="GO:0003677">
    <property type="term" value="F:DNA binding"/>
    <property type="evidence" value="ECO:0007669"/>
    <property type="project" value="UniProtKB-KW"/>
</dbReference>
<dbReference type="SMART" id="SM00249">
    <property type="entry name" value="PHD"/>
    <property type="match status" value="1"/>
</dbReference>
<evidence type="ECO:0000256" key="4">
    <source>
        <dbReference type="ARBA" id="ARBA00022679"/>
    </source>
</evidence>
<dbReference type="CDD" id="cd16769">
    <property type="entry name" value="RING-HC_UHRF1"/>
    <property type="match status" value="1"/>
</dbReference>
<dbReference type="PANTHER" id="PTHR14140">
    <property type="entry name" value="E3 UBIQUITIN-PROTEIN LIGASE UHRF-RELATED"/>
    <property type="match status" value="1"/>
</dbReference>
<dbReference type="InterPro" id="IPR018957">
    <property type="entry name" value="Znf_C3HC4_RING-type"/>
</dbReference>
<gene>
    <name evidence="24" type="primary">uhrf1</name>
</gene>
<dbReference type="InterPro" id="IPR000626">
    <property type="entry name" value="Ubiquitin-like_dom"/>
</dbReference>
<reference evidence="24" key="3">
    <citation type="submission" date="2025-09" db="UniProtKB">
        <authorList>
            <consortium name="Ensembl"/>
        </authorList>
    </citation>
    <scope>IDENTIFICATION</scope>
</reference>
<evidence type="ECO:0000256" key="17">
    <source>
        <dbReference type="PROSITE-ProRule" id="PRU00358"/>
    </source>
</evidence>
<evidence type="ECO:0000256" key="5">
    <source>
        <dbReference type="ARBA" id="ARBA00022723"/>
    </source>
</evidence>
<keyword evidence="5 18" id="KW-0479">Metal-binding</keyword>
<dbReference type="PROSITE" id="PS00518">
    <property type="entry name" value="ZF_RING_1"/>
    <property type="match status" value="1"/>
</dbReference>
<evidence type="ECO:0000256" key="15">
    <source>
        <dbReference type="ARBA" id="ARBA00023306"/>
    </source>
</evidence>
<dbReference type="InterPro" id="IPR013083">
    <property type="entry name" value="Znf_RING/FYVE/PHD"/>
</dbReference>
<comment type="catalytic activity">
    <reaction evidence="1 18">
        <text>S-ubiquitinyl-[E2 ubiquitin-conjugating enzyme]-L-cysteine + [acceptor protein]-L-lysine = [E2 ubiquitin-conjugating enzyme]-L-cysteine + N(6)-ubiquitinyl-[acceptor protein]-L-lysine.</text>
        <dbReference type="EC" id="2.3.2.27"/>
    </reaction>
</comment>
<evidence type="ECO:0000256" key="12">
    <source>
        <dbReference type="ARBA" id="ARBA00023125"/>
    </source>
</evidence>
<dbReference type="PANTHER" id="PTHR14140:SF2">
    <property type="entry name" value="E3 UBIQUITIN-PROTEIN LIGASE UHRF1"/>
    <property type="match status" value="1"/>
</dbReference>
<evidence type="ECO:0000256" key="18">
    <source>
        <dbReference type="RuleBase" id="RU369101"/>
    </source>
</evidence>
<dbReference type="Pfam" id="PF02182">
    <property type="entry name" value="SAD_SRA"/>
    <property type="match status" value="1"/>
</dbReference>
<dbReference type="GO" id="GO:0042393">
    <property type="term" value="F:histone binding"/>
    <property type="evidence" value="ECO:0007669"/>
    <property type="project" value="UniProtKB-UniRule"/>
</dbReference>
<comment type="domain">
    <text evidence="18">The YDG domain mediates the interaction with histone H3.</text>
</comment>
<feature type="domain" description="YDG" evidence="23">
    <location>
        <begin position="412"/>
        <end position="575"/>
    </location>
</feature>
<dbReference type="FunFam" id="2.30.280.10:FF:000001">
    <property type="entry name" value="E3 ubiquitin-protein ligase UHRF1 isoform 1"/>
    <property type="match status" value="1"/>
</dbReference>
<dbReference type="Pfam" id="PF00097">
    <property type="entry name" value="zf-C3HC4"/>
    <property type="match status" value="1"/>
</dbReference>
<dbReference type="SUPFAM" id="SSF54236">
    <property type="entry name" value="Ubiquitin-like"/>
    <property type="match status" value="1"/>
</dbReference>
<dbReference type="Gene3D" id="3.30.40.10">
    <property type="entry name" value="Zinc/RING finger domain, C3HC4 (zinc finger)"/>
    <property type="match status" value="1"/>
</dbReference>
<keyword evidence="11" id="KW-0805">Transcription regulation</keyword>
<feature type="region of interest" description="Disordered" evidence="19">
    <location>
        <begin position="77"/>
        <end position="100"/>
    </location>
</feature>
<comment type="function">
    <text evidence="18">Multi domain E3 ubiquitin ligase that also plays a role in DNA methylation and histone modifications.</text>
</comment>
<accession>A0A674NST8</accession>
<dbReference type="SMART" id="SM00184">
    <property type="entry name" value="RING"/>
    <property type="match status" value="2"/>
</dbReference>
<dbReference type="Pfam" id="PF00628">
    <property type="entry name" value="PHD"/>
    <property type="match status" value="1"/>
</dbReference>
<dbReference type="Gene3D" id="2.30.30.1150">
    <property type="match status" value="1"/>
</dbReference>
<evidence type="ECO:0000259" key="20">
    <source>
        <dbReference type="PROSITE" id="PS50016"/>
    </source>
</evidence>
<dbReference type="Pfam" id="PF12148">
    <property type="entry name" value="TTD"/>
    <property type="match status" value="1"/>
</dbReference>
<comment type="subcellular location">
    <subcellularLocation>
        <location evidence="17 18">Nucleus</location>
    </subcellularLocation>
</comment>
<dbReference type="Ensembl" id="ENSTRUT00000083431.1">
    <property type="protein sequence ID" value="ENSTRUP00000076697.1"/>
    <property type="gene ID" value="ENSTRUG00000010339.3"/>
</dbReference>
<dbReference type="EC" id="2.3.2.27" evidence="18"/>
<evidence type="ECO:0000313" key="24">
    <source>
        <dbReference type="Ensembl" id="ENSTRUP00000076697.1"/>
    </source>
</evidence>
<dbReference type="Pfam" id="PF00240">
    <property type="entry name" value="ubiquitin"/>
    <property type="match status" value="1"/>
</dbReference>
<dbReference type="GO" id="GO:0005634">
    <property type="term" value="C:nucleus"/>
    <property type="evidence" value="ECO:0007669"/>
    <property type="project" value="UniProtKB-SubCell"/>
</dbReference>
<keyword evidence="4 18" id="KW-0808">Transferase</keyword>
<evidence type="ECO:0000256" key="19">
    <source>
        <dbReference type="SAM" id="MobiDB-lite"/>
    </source>
</evidence>
<keyword evidence="7 16" id="KW-0863">Zinc-finger</keyword>
<dbReference type="CDD" id="cd20457">
    <property type="entry name" value="Tudor_UHRF1_rpt2"/>
    <property type="match status" value="1"/>
</dbReference>
<evidence type="ECO:0000259" key="23">
    <source>
        <dbReference type="PROSITE" id="PS51015"/>
    </source>
</evidence>
<dbReference type="InterPro" id="IPR029071">
    <property type="entry name" value="Ubiquitin-like_domsf"/>
</dbReference>
<name>A0A674NST8_TAKRU</name>
<dbReference type="InterPro" id="IPR001841">
    <property type="entry name" value="Znf_RING"/>
</dbReference>
<dbReference type="GO" id="GO:0008270">
    <property type="term" value="F:zinc ion binding"/>
    <property type="evidence" value="ECO:0007669"/>
    <property type="project" value="UniProtKB-KW"/>
</dbReference>
<dbReference type="InterPro" id="IPR019787">
    <property type="entry name" value="Znf_PHD-finger"/>
</dbReference>
<evidence type="ECO:0000313" key="25">
    <source>
        <dbReference type="Proteomes" id="UP000005226"/>
    </source>
</evidence>
<comment type="domain">
    <text evidence="18">The tudor-like regions specifically recognize and bind histone H3 unmethylated at 'Arg-2' (H3R2me0), while the PHD-type zinc finger specifically recognizes and binds histone H3 trimethylated at 'Lys-9' (H3K9me3).</text>
</comment>
<dbReference type="FunFam" id="3.30.40.10:FF:000066">
    <property type="entry name" value="E3 ubiquitin-protein ligase UHRF2 isoform X1"/>
    <property type="match status" value="1"/>
</dbReference>
<evidence type="ECO:0000256" key="14">
    <source>
        <dbReference type="ARBA" id="ARBA00023242"/>
    </source>
</evidence>
<evidence type="ECO:0000256" key="16">
    <source>
        <dbReference type="PROSITE-ProRule" id="PRU00175"/>
    </source>
</evidence>
<keyword evidence="9 18" id="KW-0862">Zinc</keyword>
<dbReference type="GeneTree" id="ENSGT00390000008296"/>
<evidence type="ECO:0000256" key="1">
    <source>
        <dbReference type="ARBA" id="ARBA00000900"/>
    </source>
</evidence>
<dbReference type="InterPro" id="IPR015947">
    <property type="entry name" value="PUA-like_sf"/>
</dbReference>
<evidence type="ECO:0000256" key="6">
    <source>
        <dbReference type="ARBA" id="ARBA00022737"/>
    </source>
</evidence>
<dbReference type="GO" id="GO:0016567">
    <property type="term" value="P:protein ubiquitination"/>
    <property type="evidence" value="ECO:0007669"/>
    <property type="project" value="UniProtKB-UniRule"/>
</dbReference>
<dbReference type="SMART" id="SM00466">
    <property type="entry name" value="SRA"/>
    <property type="match status" value="1"/>
</dbReference>
<dbReference type="Gene3D" id="3.10.20.90">
    <property type="entry name" value="Phosphatidylinositol 3-kinase Catalytic Subunit, Chain A, domain 1"/>
    <property type="match status" value="1"/>
</dbReference>
<evidence type="ECO:0000256" key="8">
    <source>
        <dbReference type="ARBA" id="ARBA00022786"/>
    </source>
</evidence>
<dbReference type="InterPro" id="IPR036987">
    <property type="entry name" value="SRA-YDG_sf"/>
</dbReference>
<feature type="domain" description="RING-type" evidence="22">
    <location>
        <begin position="670"/>
        <end position="709"/>
    </location>
</feature>
<dbReference type="CDD" id="cd15616">
    <property type="entry name" value="PHD_UHRF1"/>
    <property type="match status" value="1"/>
</dbReference>
<keyword evidence="10" id="KW-0156">Chromatin regulator</keyword>
<dbReference type="GO" id="GO:0044027">
    <property type="term" value="P:negative regulation of gene expression via chromosomal CpG island methylation"/>
    <property type="evidence" value="ECO:0007669"/>
    <property type="project" value="TreeGrafter"/>
</dbReference>
<keyword evidence="25" id="KW-1185">Reference proteome</keyword>
<dbReference type="PROSITE" id="PS50053">
    <property type="entry name" value="UBIQUITIN_2"/>
    <property type="match status" value="1"/>
</dbReference>
<evidence type="ECO:0000256" key="2">
    <source>
        <dbReference type="ARBA" id="ARBA00004906"/>
    </source>
</evidence>
<reference evidence="24" key="2">
    <citation type="submission" date="2025-08" db="UniProtKB">
        <authorList>
            <consortium name="Ensembl"/>
        </authorList>
    </citation>
    <scope>IDENTIFICATION</scope>
</reference>
<feature type="region of interest" description="Disordered" evidence="19">
    <location>
        <begin position="372"/>
        <end position="391"/>
    </location>
</feature>
<evidence type="ECO:0000256" key="9">
    <source>
        <dbReference type="ARBA" id="ARBA00022833"/>
    </source>
</evidence>
<dbReference type="InterPro" id="IPR021991">
    <property type="entry name" value="TTD_dom"/>
</dbReference>
<evidence type="ECO:0000259" key="21">
    <source>
        <dbReference type="PROSITE" id="PS50053"/>
    </source>
</evidence>
<dbReference type="InterPro" id="IPR011011">
    <property type="entry name" value="Znf_FYVE_PHD"/>
</dbReference>
<dbReference type="SUPFAM" id="SSF88697">
    <property type="entry name" value="PUA domain-like"/>
    <property type="match status" value="1"/>
</dbReference>
<reference evidence="24 25" key="1">
    <citation type="journal article" date="2011" name="Genome Biol. Evol.">
        <title>Integration of the genetic map and genome assembly of fugu facilitates insights into distinct features of genome evolution in teleosts and mammals.</title>
        <authorList>
            <person name="Kai W."/>
            <person name="Kikuchi K."/>
            <person name="Tohari S."/>
            <person name="Chew A.K."/>
            <person name="Tay A."/>
            <person name="Fujiwara A."/>
            <person name="Hosoya S."/>
            <person name="Suetake H."/>
            <person name="Naruse K."/>
            <person name="Brenner S."/>
            <person name="Suzuki Y."/>
            <person name="Venkatesh B."/>
        </authorList>
    </citation>
    <scope>NUCLEOTIDE SEQUENCE [LARGE SCALE GENOMIC DNA]</scope>
</reference>
<dbReference type="AlphaFoldDB" id="A0A674NST8"/>
<dbReference type="PROSITE" id="PS51015">
    <property type="entry name" value="YDG"/>
    <property type="match status" value="1"/>
</dbReference>
<dbReference type="SUPFAM" id="SSF57850">
    <property type="entry name" value="RING/U-box"/>
    <property type="match status" value="1"/>
</dbReference>
<dbReference type="UniPathway" id="UPA00143"/>
<dbReference type="Proteomes" id="UP000005226">
    <property type="component" value="Chromosome 20"/>
</dbReference>
<keyword evidence="13" id="KW-0804">Transcription</keyword>
<dbReference type="InterPro" id="IPR003105">
    <property type="entry name" value="SRA_YDG"/>
</dbReference>
<protein>
    <recommendedName>
        <fullName evidence="18">E3 ubiquitin-protein ligase UHRF</fullName>
        <ecNumber evidence="18">2.3.2.27</ecNumber>
    </recommendedName>
    <alternativeName>
        <fullName evidence="18">RING-type E3 ubiquitin transferase UHRF</fullName>
    </alternativeName>
    <alternativeName>
        <fullName evidence="18">Ubiquitin-like PHD and RING finger domain-containing protein</fullName>
    </alternativeName>
    <alternativeName>
        <fullName evidence="18">Ubiquitin-like-containing PHD and RING finger domains protein</fullName>
    </alternativeName>
</protein>